<organism evidence="4 5">
    <name type="scientific">Chitinophaga filiformis</name>
    <name type="common">Myxococcus filiformis</name>
    <name type="synonym">Flexibacter filiformis</name>
    <dbReference type="NCBI Taxonomy" id="104663"/>
    <lineage>
        <taxon>Bacteria</taxon>
        <taxon>Pseudomonadati</taxon>
        <taxon>Bacteroidota</taxon>
        <taxon>Chitinophagia</taxon>
        <taxon>Chitinophagales</taxon>
        <taxon>Chitinophagaceae</taxon>
        <taxon>Chitinophaga</taxon>
    </lineage>
</organism>
<dbReference type="SMART" id="SM00361">
    <property type="entry name" value="RRM_1"/>
    <property type="match status" value="1"/>
</dbReference>
<dbReference type="Proteomes" id="UP000830198">
    <property type="component" value="Chromosome"/>
</dbReference>
<dbReference type="Pfam" id="PF00076">
    <property type="entry name" value="RRM_1"/>
    <property type="match status" value="1"/>
</dbReference>
<dbReference type="EMBL" id="CP095855">
    <property type="protein sequence ID" value="UPK72112.1"/>
    <property type="molecule type" value="Genomic_DNA"/>
</dbReference>
<dbReference type="PANTHER" id="PTHR48027">
    <property type="entry name" value="HETEROGENEOUS NUCLEAR RIBONUCLEOPROTEIN 87F-RELATED"/>
    <property type="match status" value="1"/>
</dbReference>
<dbReference type="InterPro" id="IPR012677">
    <property type="entry name" value="Nucleotide-bd_a/b_plait_sf"/>
</dbReference>
<dbReference type="InterPro" id="IPR000504">
    <property type="entry name" value="RRM_dom"/>
</dbReference>
<evidence type="ECO:0000313" key="5">
    <source>
        <dbReference type="Proteomes" id="UP000830198"/>
    </source>
</evidence>
<dbReference type="InterPro" id="IPR035979">
    <property type="entry name" value="RBD_domain_sf"/>
</dbReference>
<dbReference type="InterPro" id="IPR003954">
    <property type="entry name" value="RRM_euk-type"/>
</dbReference>
<dbReference type="PROSITE" id="PS50102">
    <property type="entry name" value="RRM"/>
    <property type="match status" value="1"/>
</dbReference>
<dbReference type="Gene3D" id="3.30.70.330">
    <property type="match status" value="1"/>
</dbReference>
<proteinExistence type="predicted"/>
<keyword evidence="1" id="KW-0694">RNA-binding</keyword>
<dbReference type="SMART" id="SM00360">
    <property type="entry name" value="RRM"/>
    <property type="match status" value="1"/>
</dbReference>
<protein>
    <submittedName>
        <fullName evidence="4">RNA-binding protein</fullName>
    </submittedName>
</protein>
<evidence type="ECO:0000313" key="4">
    <source>
        <dbReference type="EMBL" id="UPK72112.1"/>
    </source>
</evidence>
<feature type="region of interest" description="Disordered" evidence="2">
    <location>
        <begin position="69"/>
        <end position="93"/>
    </location>
</feature>
<dbReference type="SUPFAM" id="SSF54928">
    <property type="entry name" value="RNA-binding domain, RBD"/>
    <property type="match status" value="1"/>
</dbReference>
<reference evidence="4 5" key="1">
    <citation type="submission" date="2022-04" db="EMBL/GenBank/DDBJ databases">
        <title>The arsenic-methylating capacity of Chitinophaga filiformis YT5 during chitin decomposition.</title>
        <authorList>
            <person name="Chen G."/>
            <person name="Liang Y."/>
        </authorList>
    </citation>
    <scope>NUCLEOTIDE SEQUENCE [LARGE SCALE GENOMIC DNA]</scope>
    <source>
        <strain evidence="4 5">YT5</strain>
    </source>
</reference>
<dbReference type="RefSeq" id="WP_247814196.1">
    <property type="nucleotide sequence ID" value="NZ_CP095855.1"/>
</dbReference>
<evidence type="ECO:0000256" key="2">
    <source>
        <dbReference type="SAM" id="MobiDB-lite"/>
    </source>
</evidence>
<sequence length="93" mass="10480">MDIYVSNLSPYVVSEDLKNQFSKFGVVSSANVIMDKFTNRSRGFAFVSMPNDAEAEKAIQEMDGTSFDGKAISASKARPREEKNNRSSYNNRW</sequence>
<dbReference type="InterPro" id="IPR052462">
    <property type="entry name" value="SLIRP/GR-RBP-like"/>
</dbReference>
<keyword evidence="5" id="KW-1185">Reference proteome</keyword>
<evidence type="ECO:0000256" key="1">
    <source>
        <dbReference type="ARBA" id="ARBA00022884"/>
    </source>
</evidence>
<accession>A0ABY4I7P7</accession>
<gene>
    <name evidence="4" type="ORF">MYF79_12535</name>
</gene>
<evidence type="ECO:0000259" key="3">
    <source>
        <dbReference type="PROSITE" id="PS50102"/>
    </source>
</evidence>
<name>A0ABY4I7P7_CHIFI</name>
<feature type="domain" description="RRM" evidence="3">
    <location>
        <begin position="1"/>
        <end position="79"/>
    </location>
</feature>